<keyword evidence="2" id="KW-0472">Membrane</keyword>
<protein>
    <recommendedName>
        <fullName evidence="3">Saccharopine dehydrogenase NADP binding domain-containing protein</fullName>
    </recommendedName>
</protein>
<gene>
    <name evidence="4" type="ORF">ASEP1449_LOCUS17769</name>
</gene>
<evidence type="ECO:0000256" key="2">
    <source>
        <dbReference type="SAM" id="Phobius"/>
    </source>
</evidence>
<dbReference type="Gene3D" id="3.40.50.720">
    <property type="entry name" value="NAD(P)-binding Rossmann-like Domain"/>
    <property type="match status" value="1"/>
</dbReference>
<dbReference type="PANTHER" id="PTHR12286">
    <property type="entry name" value="SACCHAROPINE DEHYDROGENASE-LIKE OXIDOREDUCTASE"/>
    <property type="match status" value="1"/>
</dbReference>
<dbReference type="EMBL" id="HBHQ01026269">
    <property type="protein sequence ID" value="CAD9825935.1"/>
    <property type="molecule type" value="Transcribed_RNA"/>
</dbReference>
<sequence length="523" mass="57396">MVSTRRSKRDTAETRETDITVYGATGFVARHVLEYLLATAAMEEVHTSLKITLGGRNQVKLDDIQTYLQTEFLDKAATETSKPQCCTVTLDTWIADSADAEALLAMAKRTRVVLNCAGPFQLYGTGVVKACVEGNTHYVDITGEAPWAGQMRGTLGSNNRTNTNRIISFCGFDSVPSDLAIYVAVRALKKQANGKNDNTDIQISNGTTWHAAFGLLNGGTLHTALDMPMDMSHCIYESDGKFRKVPFLVCDPLELAHPTLVKHHVSYKGWKNRLAWREWTNQLLSVDTQFRCGVSVPFLMAPVNTKVVNATAAALNYSSPNTDGKNDGFTYGERFLPLGFRATSAIGIFSFIAALFFQLILGLVFLVFKLPSLGKHLAIKLMPPGTGSPDLINEQGYGTVYAEVLTSPKKGEVQKKGTCMLQMTGDPGNLITAQCVGESALTLLWTATEDLPERSEDGFGTPMELMGSELVMRLLQSKVRNVEIKASAKDAGYQWLFYVHALFDMALATAVIKFIWNKFHTSP</sequence>
<dbReference type="InterPro" id="IPR036291">
    <property type="entry name" value="NAD(P)-bd_dom_sf"/>
</dbReference>
<accession>A0A7S2UP49</accession>
<evidence type="ECO:0000256" key="1">
    <source>
        <dbReference type="ARBA" id="ARBA00038048"/>
    </source>
</evidence>
<proteinExistence type="inferred from homology"/>
<dbReference type="GO" id="GO:0009247">
    <property type="term" value="P:glycolipid biosynthetic process"/>
    <property type="evidence" value="ECO:0007669"/>
    <property type="project" value="TreeGrafter"/>
</dbReference>
<dbReference type="GO" id="GO:0005886">
    <property type="term" value="C:plasma membrane"/>
    <property type="evidence" value="ECO:0007669"/>
    <property type="project" value="TreeGrafter"/>
</dbReference>
<dbReference type="PANTHER" id="PTHR12286:SF5">
    <property type="entry name" value="SACCHAROPINE DEHYDROGENASE-LIKE OXIDOREDUCTASE"/>
    <property type="match status" value="1"/>
</dbReference>
<reference evidence="4" key="1">
    <citation type="submission" date="2021-01" db="EMBL/GenBank/DDBJ databases">
        <authorList>
            <person name="Corre E."/>
            <person name="Pelletier E."/>
            <person name="Niang G."/>
            <person name="Scheremetjew M."/>
            <person name="Finn R."/>
            <person name="Kale V."/>
            <person name="Holt S."/>
            <person name="Cochrane G."/>
            <person name="Meng A."/>
            <person name="Brown T."/>
            <person name="Cohen L."/>
        </authorList>
    </citation>
    <scope>NUCLEOTIDE SEQUENCE</scope>
    <source>
        <strain evidence="4">CCMP2084</strain>
    </source>
</reference>
<evidence type="ECO:0000313" key="4">
    <source>
        <dbReference type="EMBL" id="CAD9825935.1"/>
    </source>
</evidence>
<feature type="transmembrane region" description="Helical" evidence="2">
    <location>
        <begin position="495"/>
        <end position="516"/>
    </location>
</feature>
<dbReference type="SUPFAM" id="SSF51735">
    <property type="entry name" value="NAD(P)-binding Rossmann-fold domains"/>
    <property type="match status" value="1"/>
</dbReference>
<dbReference type="AlphaFoldDB" id="A0A7S2UP49"/>
<keyword evidence="2" id="KW-0812">Transmembrane</keyword>
<keyword evidence="2" id="KW-1133">Transmembrane helix</keyword>
<name>A0A7S2UP49_9STRA</name>
<organism evidence="4">
    <name type="scientific">Attheya septentrionalis</name>
    <dbReference type="NCBI Taxonomy" id="420275"/>
    <lineage>
        <taxon>Eukaryota</taxon>
        <taxon>Sar</taxon>
        <taxon>Stramenopiles</taxon>
        <taxon>Ochrophyta</taxon>
        <taxon>Bacillariophyta</taxon>
        <taxon>Coscinodiscophyceae</taxon>
        <taxon>Chaetocerotophycidae</taxon>
        <taxon>Chaetocerotales</taxon>
        <taxon>Attheyaceae</taxon>
        <taxon>Attheya</taxon>
    </lineage>
</organism>
<feature type="domain" description="Saccharopine dehydrogenase NADP binding" evidence="3">
    <location>
        <begin position="19"/>
        <end position="142"/>
    </location>
</feature>
<comment type="similarity">
    <text evidence="1">Belongs to the saccharopine dehydrogenase family.</text>
</comment>
<dbReference type="InterPro" id="IPR051276">
    <property type="entry name" value="Saccharopine_DH-like_oxidrdct"/>
</dbReference>
<dbReference type="GO" id="GO:0005739">
    <property type="term" value="C:mitochondrion"/>
    <property type="evidence" value="ECO:0007669"/>
    <property type="project" value="TreeGrafter"/>
</dbReference>
<dbReference type="Pfam" id="PF03435">
    <property type="entry name" value="Sacchrp_dh_NADP"/>
    <property type="match status" value="1"/>
</dbReference>
<dbReference type="GO" id="GO:0005811">
    <property type="term" value="C:lipid droplet"/>
    <property type="evidence" value="ECO:0007669"/>
    <property type="project" value="TreeGrafter"/>
</dbReference>
<feature type="transmembrane region" description="Helical" evidence="2">
    <location>
        <begin position="345"/>
        <end position="368"/>
    </location>
</feature>
<dbReference type="InterPro" id="IPR005097">
    <property type="entry name" value="Sacchrp_dh_NADP-bd"/>
</dbReference>
<evidence type="ECO:0000259" key="3">
    <source>
        <dbReference type="Pfam" id="PF03435"/>
    </source>
</evidence>